<name>A0A249JZ67_9ACTN</name>
<dbReference type="OrthoDB" id="4739604at2"/>
<gene>
    <name evidence="1" type="ORF">B1s21122_05855</name>
</gene>
<dbReference type="InterPro" id="IPR011013">
    <property type="entry name" value="Gal_mutarotase_sf_dom"/>
</dbReference>
<dbReference type="SUPFAM" id="SSF74650">
    <property type="entry name" value="Galactose mutarotase-like"/>
    <property type="match status" value="1"/>
</dbReference>
<accession>A0A249JZ67</accession>
<keyword evidence="2" id="KW-1185">Reference proteome</keyword>
<dbReference type="KEGG" id="abam:B1s21122_05855"/>
<evidence type="ECO:0000313" key="1">
    <source>
        <dbReference type="EMBL" id="ASY09833.1"/>
    </source>
</evidence>
<dbReference type="GO" id="GO:0016853">
    <property type="term" value="F:isomerase activity"/>
    <property type="evidence" value="ECO:0007669"/>
    <property type="project" value="InterPro"/>
</dbReference>
<organism evidence="1 2">
    <name type="scientific">Candidatus Nanopelagicus limnae</name>
    <dbReference type="NCBI Taxonomy" id="1884634"/>
    <lineage>
        <taxon>Bacteria</taxon>
        <taxon>Bacillati</taxon>
        <taxon>Actinomycetota</taxon>
        <taxon>Actinomycetes</taxon>
        <taxon>Candidatus Nanopelagicales</taxon>
        <taxon>Candidatus Nanopelagicaceae</taxon>
        <taxon>Candidatus Nanopelagicus</taxon>
    </lineage>
</organism>
<dbReference type="GO" id="GO:0005975">
    <property type="term" value="P:carbohydrate metabolic process"/>
    <property type="evidence" value="ECO:0007669"/>
    <property type="project" value="InterPro"/>
</dbReference>
<dbReference type="EMBL" id="CP016768">
    <property type="protein sequence ID" value="ASY09833.1"/>
    <property type="molecule type" value="Genomic_DNA"/>
</dbReference>
<dbReference type="AlphaFoldDB" id="A0A249JZ67"/>
<dbReference type="InterPro" id="IPR014718">
    <property type="entry name" value="GH-type_carb-bd"/>
</dbReference>
<dbReference type="InterPro" id="IPR008183">
    <property type="entry name" value="Aldose_1/G6P_1-epimerase"/>
</dbReference>
<dbReference type="Pfam" id="PF01263">
    <property type="entry name" value="Aldose_epim"/>
    <property type="match status" value="1"/>
</dbReference>
<dbReference type="Proteomes" id="UP000217153">
    <property type="component" value="Chromosome"/>
</dbReference>
<evidence type="ECO:0000313" key="2">
    <source>
        <dbReference type="Proteomes" id="UP000217153"/>
    </source>
</evidence>
<dbReference type="Gene3D" id="2.70.98.10">
    <property type="match status" value="1"/>
</dbReference>
<protein>
    <submittedName>
        <fullName evidence="1">Aldose 1-epimerase</fullName>
    </submittedName>
</protein>
<proteinExistence type="predicted"/>
<dbReference type="RefSeq" id="WP_095681137.1">
    <property type="nucleotide sequence ID" value="NZ_CP016768.2"/>
</dbReference>
<reference evidence="2" key="1">
    <citation type="submission" date="2016-10" db="EMBL/GenBank/DDBJ databases">
        <title>High microdiversification within the ubiquitous acI lineage of Actinobacteria.</title>
        <authorList>
            <person name="Neuenschwander S.M."/>
            <person name="Salcher M."/>
            <person name="Ghai R."/>
            <person name="Pernthaler J."/>
        </authorList>
    </citation>
    <scope>NUCLEOTIDE SEQUENCE [LARGE SCALE GENOMIC DNA]</scope>
</reference>
<sequence length="255" mass="28385">MLNIDGDQISIAIDLDQGARLASVQWRDMQFAVPFRGQDLTWGWFSMAPFAGRIKDGIIKDSKGNKHQLPNNFDPPHALIGYGAQSSWEDIGGGRQFLELPSPFNGATVTQSYEILDNAIRWSLDYEANGCDLPVTLGFHPWFAREIGKGDSAELLFAANKMFKRGDDYLPTGDIITPTQPPWDDTFMEIKGVPEIIWPGAARLTMECDTPYWMVYSQDEDGICIEPVTAPPDAQNLGIQGDSYIECLIAFSEDL</sequence>
<dbReference type="GO" id="GO:0030246">
    <property type="term" value="F:carbohydrate binding"/>
    <property type="evidence" value="ECO:0007669"/>
    <property type="project" value="InterPro"/>
</dbReference>